<evidence type="ECO:0000256" key="1">
    <source>
        <dbReference type="SAM" id="MobiDB-lite"/>
    </source>
</evidence>
<dbReference type="AlphaFoldDB" id="A0A7H0HYJ9"/>
<feature type="region of interest" description="Disordered" evidence="1">
    <location>
        <begin position="108"/>
        <end position="146"/>
    </location>
</feature>
<sequence>MAIDLKRGVGELKKFRAAVDQVLSSLESGDGGKTKVAAEQVTRGSFGTGLPFAEADGFHKEYNRVHKALVDLSKSLSEQIEVLSIGVHGADVGYDNVDDYERQRFHSINARLDEERDAMTEQEQGQKPVAPQAPRTDSKTGTTDLG</sequence>
<gene>
    <name evidence="2" type="ORF">IAG43_23580</name>
</gene>
<protein>
    <submittedName>
        <fullName evidence="2">Uncharacterized protein</fullName>
    </submittedName>
</protein>
<organism evidence="2 3">
    <name type="scientific">Streptomyces genisteinicus</name>
    <dbReference type="NCBI Taxonomy" id="2768068"/>
    <lineage>
        <taxon>Bacteria</taxon>
        <taxon>Bacillati</taxon>
        <taxon>Actinomycetota</taxon>
        <taxon>Actinomycetes</taxon>
        <taxon>Kitasatosporales</taxon>
        <taxon>Streptomycetaceae</taxon>
        <taxon>Streptomyces</taxon>
    </lineage>
</organism>
<dbReference type="RefSeq" id="WP_187742687.1">
    <property type="nucleotide sequence ID" value="NZ_CP060825.1"/>
</dbReference>
<name>A0A7H0HYJ9_9ACTN</name>
<dbReference type="EMBL" id="CP060825">
    <property type="protein sequence ID" value="QNP65615.1"/>
    <property type="molecule type" value="Genomic_DNA"/>
</dbReference>
<accession>A0A7H0HYJ9</accession>
<reference evidence="2 3" key="1">
    <citation type="submission" date="2020-08" db="EMBL/GenBank/DDBJ databases">
        <title>A novel species.</title>
        <authorList>
            <person name="Gao J."/>
        </authorList>
    </citation>
    <scope>NUCLEOTIDE SEQUENCE [LARGE SCALE GENOMIC DNA]</scope>
    <source>
        <strain evidence="2 3">CRPJ-33</strain>
    </source>
</reference>
<dbReference type="KEGG" id="sgj:IAG43_23580"/>
<keyword evidence="3" id="KW-1185">Reference proteome</keyword>
<proteinExistence type="predicted"/>
<evidence type="ECO:0000313" key="2">
    <source>
        <dbReference type="EMBL" id="QNP65615.1"/>
    </source>
</evidence>
<dbReference type="Proteomes" id="UP000516230">
    <property type="component" value="Chromosome"/>
</dbReference>
<evidence type="ECO:0000313" key="3">
    <source>
        <dbReference type="Proteomes" id="UP000516230"/>
    </source>
</evidence>